<evidence type="ECO:0000313" key="1">
    <source>
        <dbReference type="EMBL" id="TWL26091.1"/>
    </source>
</evidence>
<comment type="caution">
    <text evidence="1">The sequence shown here is derived from an EMBL/GenBank/DDBJ whole genome shotgun (WGS) entry which is preliminary data.</text>
</comment>
<protein>
    <submittedName>
        <fullName evidence="1">Uncharacterized protein</fullName>
    </submittedName>
</protein>
<name>A0A8B5YBF2_BACLI</name>
<dbReference type="RefSeq" id="WP_145689585.1">
    <property type="nucleotide sequence ID" value="NZ_NILC01000024.1"/>
</dbReference>
<organism evidence="1 2">
    <name type="scientific">Bacillus licheniformis</name>
    <dbReference type="NCBI Taxonomy" id="1402"/>
    <lineage>
        <taxon>Bacteria</taxon>
        <taxon>Bacillati</taxon>
        <taxon>Bacillota</taxon>
        <taxon>Bacilli</taxon>
        <taxon>Bacillales</taxon>
        <taxon>Bacillaceae</taxon>
        <taxon>Bacillus</taxon>
    </lineage>
</organism>
<dbReference type="AlphaFoldDB" id="A0A8B5YBF2"/>
<dbReference type="Proteomes" id="UP000435910">
    <property type="component" value="Unassembled WGS sequence"/>
</dbReference>
<accession>A0A8B5YBF2</accession>
<proteinExistence type="predicted"/>
<reference evidence="1 2" key="1">
    <citation type="submission" date="2019-06" db="EMBL/GenBank/DDBJ databases">
        <title>Genome sequence analysis of &gt;100 Bacillus licheniformis strains suggests intrinsic resistance to this species.</title>
        <authorList>
            <person name="Wels M."/>
            <person name="Siezen R.J."/>
            <person name="Johansen E."/>
            <person name="Stuer-Lauridsen B."/>
            <person name="Bjerre K."/>
            <person name="Nielsen B.K.K."/>
        </authorList>
    </citation>
    <scope>NUCLEOTIDE SEQUENCE [LARGE SCALE GENOMIC DNA]</scope>
    <source>
        <strain evidence="1 2">BAC-16736</strain>
    </source>
</reference>
<evidence type="ECO:0000313" key="2">
    <source>
        <dbReference type="Proteomes" id="UP000435910"/>
    </source>
</evidence>
<dbReference type="EMBL" id="NILC01000024">
    <property type="protein sequence ID" value="TWL26091.1"/>
    <property type="molecule type" value="Genomic_DNA"/>
</dbReference>
<gene>
    <name evidence="1" type="ORF">CHCC16736_0014</name>
</gene>
<sequence length="239" mass="26704">MAQSIKMHRIQTSPVSYPVESEEVSTGINSVTFKTKVEHIGQSEYDSNLKKLKISHQIGGAFEGKGILEDGSIHNIIATATTEEFPCFVKDELYLYTSGTRREVSAQALRRLRRFKKHDNHLIAENIKLNLLDFKSYLEHSEEGNIKGGWFRGMSVKNVEVAYLGGGAVTESDDWDRYETSGGEISALRIDLPLGDLEDEPTKVLLTRDGNCVVYKNVGEHGLLNIAIPLFNAAEQFIE</sequence>